<keyword evidence="3" id="KW-0408">Iron</keyword>
<accession>A0A1Q9C406</accession>
<dbReference type="InterPro" id="IPR054716">
    <property type="entry name" value="Sol_Rieske_ferrdox_dom"/>
</dbReference>
<dbReference type="Proteomes" id="UP000186817">
    <property type="component" value="Unassembled WGS sequence"/>
</dbReference>
<name>A0A1Q9C406_SYMMI</name>
<sequence>MQPSQLVDREKDQDQLVDREKDQDQEQHFQHQQDKLEEQPDHDHDYEMEEFPTKGLGEIFDDLDFDYLLDHARHIHKLSETDKEKLHNEHHKTQRHLLPDLGNKGLKMLLASCEAPELCATGAVKLMDYVLPGQVIKLGSPLRHILLVADSTATVYAMDARCGHRGGPLESGDMEDLPGVGLCIRCPWHGHRFQVESGHEVVGGSLRPSQRTFPTEIRHGALFVRMNLASDSVPSDSYAGTEAAGHIRAQESSSLSLWLDGCDRQAIGVTGEVTAAASAPPSGHSSDYIADEFLF</sequence>
<dbReference type="PANTHER" id="PTHR21496:SF0">
    <property type="entry name" value="RIESKE DOMAIN-CONTAINING PROTEIN"/>
    <property type="match status" value="1"/>
</dbReference>
<dbReference type="SUPFAM" id="SSF50022">
    <property type="entry name" value="ISP domain"/>
    <property type="match status" value="1"/>
</dbReference>
<dbReference type="InterPro" id="IPR036922">
    <property type="entry name" value="Rieske_2Fe-2S_sf"/>
</dbReference>
<dbReference type="PROSITE" id="PS51296">
    <property type="entry name" value="RIESKE"/>
    <property type="match status" value="1"/>
</dbReference>
<dbReference type="GO" id="GO:0051537">
    <property type="term" value="F:2 iron, 2 sulfur cluster binding"/>
    <property type="evidence" value="ECO:0007669"/>
    <property type="project" value="UniProtKB-KW"/>
</dbReference>
<gene>
    <name evidence="8" type="primary">Rfesd</name>
    <name evidence="8" type="ORF">AK812_SmicGene42259</name>
</gene>
<comment type="caution">
    <text evidence="8">The sequence shown here is derived from an EMBL/GenBank/DDBJ whole genome shotgun (WGS) entry which is preliminary data.</text>
</comment>
<dbReference type="Pfam" id="PF22543">
    <property type="entry name" value="Rieske_4"/>
    <property type="match status" value="1"/>
</dbReference>
<evidence type="ECO:0000256" key="1">
    <source>
        <dbReference type="ARBA" id="ARBA00022714"/>
    </source>
</evidence>
<dbReference type="AlphaFoldDB" id="A0A1Q9C406"/>
<evidence type="ECO:0000259" key="7">
    <source>
        <dbReference type="PROSITE" id="PS51296"/>
    </source>
</evidence>
<evidence type="ECO:0000256" key="4">
    <source>
        <dbReference type="ARBA" id="ARBA00023014"/>
    </source>
</evidence>
<organism evidence="8 9">
    <name type="scientific">Symbiodinium microadriaticum</name>
    <name type="common">Dinoflagellate</name>
    <name type="synonym">Zooxanthella microadriatica</name>
    <dbReference type="NCBI Taxonomy" id="2951"/>
    <lineage>
        <taxon>Eukaryota</taxon>
        <taxon>Sar</taxon>
        <taxon>Alveolata</taxon>
        <taxon>Dinophyceae</taxon>
        <taxon>Suessiales</taxon>
        <taxon>Symbiodiniaceae</taxon>
        <taxon>Symbiodinium</taxon>
    </lineage>
</organism>
<evidence type="ECO:0000256" key="6">
    <source>
        <dbReference type="SAM" id="MobiDB-lite"/>
    </source>
</evidence>
<evidence type="ECO:0000313" key="8">
    <source>
        <dbReference type="EMBL" id="OLP77652.1"/>
    </source>
</evidence>
<keyword evidence="2" id="KW-0479">Metal-binding</keyword>
<reference evidence="8 9" key="1">
    <citation type="submission" date="2016-02" db="EMBL/GenBank/DDBJ databases">
        <title>Genome analysis of coral dinoflagellate symbionts highlights evolutionary adaptations to a symbiotic lifestyle.</title>
        <authorList>
            <person name="Aranda M."/>
            <person name="Li Y."/>
            <person name="Liew Y.J."/>
            <person name="Baumgarten S."/>
            <person name="Simakov O."/>
            <person name="Wilson M."/>
            <person name="Piel J."/>
            <person name="Ashoor H."/>
            <person name="Bougouffa S."/>
            <person name="Bajic V.B."/>
            <person name="Ryu T."/>
            <person name="Ravasi T."/>
            <person name="Bayer T."/>
            <person name="Micklem G."/>
            <person name="Kim H."/>
            <person name="Bhak J."/>
            <person name="Lajeunesse T.C."/>
            <person name="Voolstra C.R."/>
        </authorList>
    </citation>
    <scope>NUCLEOTIDE SEQUENCE [LARGE SCALE GENOMIC DNA]</scope>
    <source>
        <strain evidence="8 9">CCMP2467</strain>
    </source>
</reference>
<evidence type="ECO:0000256" key="2">
    <source>
        <dbReference type="ARBA" id="ARBA00022723"/>
    </source>
</evidence>
<protein>
    <submittedName>
        <fullName evidence="8">Rieske domain-containing protein</fullName>
    </submittedName>
</protein>
<dbReference type="EMBL" id="LSRX01001732">
    <property type="protein sequence ID" value="OLP77652.1"/>
    <property type="molecule type" value="Genomic_DNA"/>
</dbReference>
<evidence type="ECO:0000313" key="9">
    <source>
        <dbReference type="Proteomes" id="UP000186817"/>
    </source>
</evidence>
<dbReference type="OrthoDB" id="426882at2759"/>
<dbReference type="Gene3D" id="2.102.10.10">
    <property type="entry name" value="Rieske [2Fe-2S] iron-sulphur domain"/>
    <property type="match status" value="1"/>
</dbReference>
<dbReference type="CDD" id="cd03467">
    <property type="entry name" value="Rieske"/>
    <property type="match status" value="1"/>
</dbReference>
<dbReference type="GO" id="GO:0046872">
    <property type="term" value="F:metal ion binding"/>
    <property type="evidence" value="ECO:0007669"/>
    <property type="project" value="UniProtKB-KW"/>
</dbReference>
<keyword evidence="4" id="KW-0411">Iron-sulfur</keyword>
<evidence type="ECO:0000256" key="3">
    <source>
        <dbReference type="ARBA" id="ARBA00023004"/>
    </source>
</evidence>
<feature type="compositionally biased region" description="Basic and acidic residues" evidence="6">
    <location>
        <begin position="7"/>
        <end position="45"/>
    </location>
</feature>
<dbReference type="PANTHER" id="PTHR21496">
    <property type="entry name" value="FERREDOXIN-RELATED"/>
    <property type="match status" value="1"/>
</dbReference>
<feature type="region of interest" description="Disordered" evidence="6">
    <location>
        <begin position="1"/>
        <end position="48"/>
    </location>
</feature>
<keyword evidence="1" id="KW-0001">2Fe-2S</keyword>
<feature type="domain" description="Rieske" evidence="7">
    <location>
        <begin position="122"/>
        <end position="224"/>
    </location>
</feature>
<keyword evidence="9" id="KW-1185">Reference proteome</keyword>
<dbReference type="InterPro" id="IPR017941">
    <property type="entry name" value="Rieske_2Fe-2S"/>
</dbReference>
<comment type="cofactor">
    <cofactor evidence="5">
        <name>[2Fe-2S] cluster</name>
        <dbReference type="ChEBI" id="CHEBI:190135"/>
    </cofactor>
</comment>
<evidence type="ECO:0000256" key="5">
    <source>
        <dbReference type="ARBA" id="ARBA00034078"/>
    </source>
</evidence>
<proteinExistence type="predicted"/>